<accession>A0AAJ2BYU7</accession>
<protein>
    <submittedName>
        <fullName evidence="1">Uncharacterized protein</fullName>
    </submittedName>
</protein>
<dbReference type="EMBL" id="JAVDTL010000006">
    <property type="protein sequence ID" value="MDR6768635.1"/>
    <property type="molecule type" value="Genomic_DNA"/>
</dbReference>
<dbReference type="EMBL" id="JAVDTS010000003">
    <property type="protein sequence ID" value="MDR6837350.1"/>
    <property type="molecule type" value="Genomic_DNA"/>
</dbReference>
<evidence type="ECO:0000313" key="2">
    <source>
        <dbReference type="EMBL" id="MDR6837350.1"/>
    </source>
</evidence>
<name>A0AAJ2BYU7_ACIDE</name>
<comment type="caution">
    <text evidence="1">The sequence shown here is derived from an EMBL/GenBank/DDBJ whole genome shotgun (WGS) entry which is preliminary data.</text>
</comment>
<evidence type="ECO:0000313" key="1">
    <source>
        <dbReference type="EMBL" id="MDR6768635.1"/>
    </source>
</evidence>
<dbReference type="Proteomes" id="UP001249076">
    <property type="component" value="Unassembled WGS sequence"/>
</dbReference>
<dbReference type="Proteomes" id="UP001253458">
    <property type="component" value="Unassembled WGS sequence"/>
</dbReference>
<dbReference type="RefSeq" id="WP_209818772.1">
    <property type="nucleotide sequence ID" value="NZ_JAVDTL010000006.1"/>
</dbReference>
<proteinExistence type="predicted"/>
<gene>
    <name evidence="1" type="ORF">J2W88_003939</name>
    <name evidence="2" type="ORF">J2W93_002188</name>
</gene>
<organism evidence="1 4">
    <name type="scientific">Acidovorax delafieldii</name>
    <name type="common">Pseudomonas delafieldii</name>
    <dbReference type="NCBI Taxonomy" id="47920"/>
    <lineage>
        <taxon>Bacteria</taxon>
        <taxon>Pseudomonadati</taxon>
        <taxon>Pseudomonadota</taxon>
        <taxon>Betaproteobacteria</taxon>
        <taxon>Burkholderiales</taxon>
        <taxon>Comamonadaceae</taxon>
        <taxon>Acidovorax</taxon>
    </lineage>
</organism>
<sequence length="69" mass="8035">MRTLEQMKETAQRHLDGMTTNRDQMAKDVLWLADTVRRLENMVKESAASQGASRDQLYRDFWSKFGGRA</sequence>
<reference evidence="1 3" key="1">
    <citation type="submission" date="2023-07" db="EMBL/GenBank/DDBJ databases">
        <title>Sorghum-associated microbial communities from plants grown in Nebraska, USA.</title>
        <authorList>
            <person name="Schachtman D."/>
        </authorList>
    </citation>
    <scope>NUCLEOTIDE SEQUENCE</scope>
    <source>
        <strain evidence="2 3">BE105</strain>
        <strain evidence="1">BE69</strain>
    </source>
</reference>
<evidence type="ECO:0000313" key="3">
    <source>
        <dbReference type="Proteomes" id="UP001249076"/>
    </source>
</evidence>
<keyword evidence="3" id="KW-1185">Reference proteome</keyword>
<evidence type="ECO:0000313" key="4">
    <source>
        <dbReference type="Proteomes" id="UP001253458"/>
    </source>
</evidence>
<dbReference type="AlphaFoldDB" id="A0AAJ2BYU7"/>